<reference evidence="1 2" key="1">
    <citation type="journal article" date="2013" name="Genome Announc.">
        <title>Genome Sequence of the Obligate Gammaproteobacterial Methanotroph Methylomicrobium album Strain BG8.</title>
        <authorList>
            <person name="Kits K.D."/>
            <person name="Kalyuzhnaya M.G."/>
            <person name="Klotz M.G."/>
            <person name="Jetten M.S."/>
            <person name="Op den Camp H.J."/>
            <person name="Vuilleumier S."/>
            <person name="Bringel F."/>
            <person name="Dispirito A.A."/>
            <person name="Murrell J.C."/>
            <person name="Bruce D."/>
            <person name="Cheng J.F."/>
            <person name="Copeland A."/>
            <person name="Goodwin L."/>
            <person name="Hauser L."/>
            <person name="Lajus A."/>
            <person name="Land M.L."/>
            <person name="Lapidus A."/>
            <person name="Lucas S."/>
            <person name="Medigue C."/>
            <person name="Pitluck S."/>
            <person name="Woyke T."/>
            <person name="Zeytun A."/>
            <person name="Stein L.Y."/>
        </authorList>
    </citation>
    <scope>NUCLEOTIDE SEQUENCE [LARGE SCALE GENOMIC DNA]</scope>
    <source>
        <strain evidence="1 2">BG8</strain>
    </source>
</reference>
<accession>H8GRF5</accession>
<sequence length="81" mass="9306">MLRQPSAERRKNANIARFIEAVRNGYRAEADDYSSLYRGSIDHPEAFRDLFWDFSKIEAAQALRNDGIAPGDRLFYYTACG</sequence>
<protein>
    <submittedName>
        <fullName evidence="1">Uncharacterized protein</fullName>
    </submittedName>
</protein>
<dbReference type="Proteomes" id="UP000005090">
    <property type="component" value="Chromosome"/>
</dbReference>
<evidence type="ECO:0000313" key="1">
    <source>
        <dbReference type="EMBL" id="EIC31134.1"/>
    </source>
</evidence>
<dbReference type="RefSeq" id="WP_005374265.1">
    <property type="nucleotide sequence ID" value="NZ_CM001475.1"/>
</dbReference>
<dbReference type="STRING" id="686340.Metal_3485"/>
<organism evidence="1 2">
    <name type="scientific">Methylomicrobium album BG8</name>
    <dbReference type="NCBI Taxonomy" id="686340"/>
    <lineage>
        <taxon>Bacteria</taxon>
        <taxon>Pseudomonadati</taxon>
        <taxon>Pseudomonadota</taxon>
        <taxon>Gammaproteobacteria</taxon>
        <taxon>Methylococcales</taxon>
        <taxon>Methylococcaceae</taxon>
        <taxon>Methylomicrobium</taxon>
    </lineage>
</organism>
<dbReference type="HOGENOM" id="CLU_2569835_0_0_6"/>
<dbReference type="AlphaFoldDB" id="H8GRF5"/>
<keyword evidence="2" id="KW-1185">Reference proteome</keyword>
<gene>
    <name evidence="1" type="ORF">Metal_3485</name>
</gene>
<dbReference type="EMBL" id="CM001475">
    <property type="protein sequence ID" value="EIC31134.1"/>
    <property type="molecule type" value="Genomic_DNA"/>
</dbReference>
<evidence type="ECO:0000313" key="2">
    <source>
        <dbReference type="Proteomes" id="UP000005090"/>
    </source>
</evidence>
<proteinExistence type="predicted"/>
<name>H8GRF5_METAL</name>